<reference evidence="2" key="2">
    <citation type="submission" date="2022-06" db="UniProtKB">
        <authorList>
            <consortium name="EnsemblMetazoa"/>
        </authorList>
    </citation>
    <scope>IDENTIFICATION</scope>
    <source>
        <strain evidence="2">PS312</strain>
    </source>
</reference>
<dbReference type="Proteomes" id="UP000005239">
    <property type="component" value="Unassembled WGS sequence"/>
</dbReference>
<dbReference type="PANTHER" id="PTHR31751:SF42">
    <property type="entry name" value="PROTEIN CBG10204"/>
    <property type="match status" value="1"/>
</dbReference>
<dbReference type="EnsemblMetazoa" id="PPA46207.1">
    <property type="protein sequence ID" value="PPA46207.1"/>
    <property type="gene ID" value="WBGene00284576"/>
</dbReference>
<dbReference type="PANTHER" id="PTHR31751">
    <property type="entry name" value="SI:CH211-108C17.2-RELATED-RELATED"/>
    <property type="match status" value="1"/>
</dbReference>
<name>A0A2A6BZA1_PRIPA</name>
<evidence type="ECO:0000313" key="3">
    <source>
        <dbReference type="Proteomes" id="UP000005239"/>
    </source>
</evidence>
<feature type="region of interest" description="Disordered" evidence="1">
    <location>
        <begin position="433"/>
        <end position="458"/>
    </location>
</feature>
<accession>A0A2A6BZA1</accession>
<organism evidence="2 3">
    <name type="scientific">Pristionchus pacificus</name>
    <name type="common">Parasitic nematode worm</name>
    <dbReference type="NCBI Taxonomy" id="54126"/>
    <lineage>
        <taxon>Eukaryota</taxon>
        <taxon>Metazoa</taxon>
        <taxon>Ecdysozoa</taxon>
        <taxon>Nematoda</taxon>
        <taxon>Chromadorea</taxon>
        <taxon>Rhabditida</taxon>
        <taxon>Rhabditina</taxon>
        <taxon>Diplogasteromorpha</taxon>
        <taxon>Diplogasteroidea</taxon>
        <taxon>Neodiplogasteridae</taxon>
        <taxon>Pristionchus</taxon>
    </lineage>
</organism>
<evidence type="ECO:0000313" key="2">
    <source>
        <dbReference type="EnsemblMetazoa" id="PPA46207.1"/>
    </source>
</evidence>
<proteinExistence type="predicted"/>
<feature type="compositionally biased region" description="Polar residues" evidence="1">
    <location>
        <begin position="80"/>
        <end position="96"/>
    </location>
</feature>
<feature type="region of interest" description="Disordered" evidence="1">
    <location>
        <begin position="71"/>
        <end position="99"/>
    </location>
</feature>
<protein>
    <submittedName>
        <fullName evidence="2">Uncharacterized protein</fullName>
    </submittedName>
</protein>
<gene>
    <name evidence="2" type="primary">WBGene00284576</name>
</gene>
<evidence type="ECO:0000256" key="1">
    <source>
        <dbReference type="SAM" id="MobiDB-lite"/>
    </source>
</evidence>
<feature type="compositionally biased region" description="Acidic residues" evidence="1">
    <location>
        <begin position="436"/>
        <end position="451"/>
    </location>
</feature>
<keyword evidence="3" id="KW-1185">Reference proteome</keyword>
<dbReference type="AlphaFoldDB" id="A0A2A6BZA1"/>
<sequence length="458" mass="53115">MSKRKRSCYLCSESDIVLRKFPANSKEFAQKQWLDRLGLNGKQTREKLGIYREKIDQGVDIRWCSTHFDSTGSLPKDPQRLQQRYRTPSVPSTPVESDTDNEIEMDQGLITPPRQDPILHSSPIRFHSVEDYYDDDRLNDFGKLLGIELPSDRSIRRTIRDIACPASDRVFIQWQTQVRKLAKYVAGVKSNDKAHQIDKLQPGEISIAIDGQYDTPGFNASNCKVTVMDAKLKVALSAASEQKNNPILAQLYCPFFNHLFYCHKKYPKKEDRPLALELVQSFLMHVQGKHSWKKDDKFKLVTKCDHAKLKRKKKGEKNRPELKADSAEYEIIKEMVYSRAFEKAFLASSTLIDTALVECYHSISPFIYNIKMKISMLHYNSLVLHEQQGLRKEVLEESERVREELEEGRLMRRLGMPEDYVFEEILSLENARENSDYELDGEDEEYDDDEASERSAQL</sequence>
<accession>A0A8R1V1N5</accession>
<reference evidence="3" key="1">
    <citation type="journal article" date="2008" name="Nat. Genet.">
        <title>The Pristionchus pacificus genome provides a unique perspective on nematode lifestyle and parasitism.</title>
        <authorList>
            <person name="Dieterich C."/>
            <person name="Clifton S.W."/>
            <person name="Schuster L.N."/>
            <person name="Chinwalla A."/>
            <person name="Delehaunty K."/>
            <person name="Dinkelacker I."/>
            <person name="Fulton L."/>
            <person name="Fulton R."/>
            <person name="Godfrey J."/>
            <person name="Minx P."/>
            <person name="Mitreva M."/>
            <person name="Roeseler W."/>
            <person name="Tian H."/>
            <person name="Witte H."/>
            <person name="Yang S.P."/>
            <person name="Wilson R.K."/>
            <person name="Sommer R.J."/>
        </authorList>
    </citation>
    <scope>NUCLEOTIDE SEQUENCE [LARGE SCALE GENOMIC DNA]</scope>
    <source>
        <strain evidence="3">PS312</strain>
    </source>
</reference>